<dbReference type="InterPro" id="IPR015421">
    <property type="entry name" value="PyrdxlP-dep_Trfase_major"/>
</dbReference>
<evidence type="ECO:0000313" key="8">
    <source>
        <dbReference type="EMBL" id="TSB45090.1"/>
    </source>
</evidence>
<evidence type="ECO:0000256" key="2">
    <source>
        <dbReference type="ARBA" id="ARBA00010671"/>
    </source>
</evidence>
<dbReference type="InterPro" id="IPR052357">
    <property type="entry name" value="Orn_Lys_Arg_decarboxylase-I"/>
</dbReference>
<dbReference type="Gene3D" id="3.40.640.10">
    <property type="entry name" value="Type I PLP-dependent aspartate aminotransferase-like (Major domain)"/>
    <property type="match status" value="1"/>
</dbReference>
<evidence type="ECO:0000259" key="7">
    <source>
        <dbReference type="Pfam" id="PF03711"/>
    </source>
</evidence>
<dbReference type="SUPFAM" id="SSF53383">
    <property type="entry name" value="PLP-dependent transferases"/>
    <property type="match status" value="1"/>
</dbReference>
<dbReference type="PANTHER" id="PTHR43277">
    <property type="entry name" value="ARGININE DECARBOXYLASE"/>
    <property type="match status" value="1"/>
</dbReference>
<dbReference type="AlphaFoldDB" id="A0A553ZUC4"/>
<dbReference type="Proteomes" id="UP000318521">
    <property type="component" value="Unassembled WGS sequence"/>
</dbReference>
<keyword evidence="4" id="KW-0663">Pyridoxal phosphate</keyword>
<evidence type="ECO:0000259" key="6">
    <source>
        <dbReference type="Pfam" id="PF01276"/>
    </source>
</evidence>
<comment type="caution">
    <text evidence="8">The sequence shown here is derived from an EMBL/GenBank/DDBJ whole genome shotgun (WGS) entry which is preliminary data.</text>
</comment>
<dbReference type="InterPro" id="IPR008286">
    <property type="entry name" value="Prn/Lys/Arg_de-COase_C"/>
</dbReference>
<proteinExistence type="inferred from homology"/>
<evidence type="ECO:0000256" key="3">
    <source>
        <dbReference type="ARBA" id="ARBA00022793"/>
    </source>
</evidence>
<reference evidence="8 9" key="1">
    <citation type="submission" date="2019-07" db="EMBL/GenBank/DDBJ databases">
        <authorList>
            <person name="Park Y.J."/>
            <person name="Jeong S.E."/>
            <person name="Jung H.S."/>
        </authorList>
    </citation>
    <scope>NUCLEOTIDE SEQUENCE [LARGE SCALE GENOMIC DNA]</scope>
    <source>
        <strain evidence="9">P16(2019)</strain>
    </source>
</reference>
<feature type="domain" description="Orn/Lys/Arg decarboxylases family 1 pyridoxal-P attachment site" evidence="6">
    <location>
        <begin position="9"/>
        <end position="359"/>
    </location>
</feature>
<dbReference type="InterPro" id="IPR015424">
    <property type="entry name" value="PyrdxlP-dep_Trfase"/>
</dbReference>
<keyword evidence="8" id="KW-0032">Aminotransferase</keyword>
<gene>
    <name evidence="8" type="ORF">FN960_18390</name>
</gene>
<dbReference type="InterPro" id="IPR000310">
    <property type="entry name" value="Orn/Lys/Arg_deCO2ase_major_dom"/>
</dbReference>
<dbReference type="OrthoDB" id="9815233at2"/>
<keyword evidence="3" id="KW-0210">Decarboxylase</keyword>
<dbReference type="SUPFAM" id="SSF55904">
    <property type="entry name" value="Ornithine decarboxylase C-terminal domain"/>
    <property type="match status" value="1"/>
</dbReference>
<dbReference type="RefSeq" id="WP_143850332.1">
    <property type="nucleotide sequence ID" value="NZ_VLXZ01000015.1"/>
</dbReference>
<evidence type="ECO:0000256" key="5">
    <source>
        <dbReference type="ARBA" id="ARBA00023239"/>
    </source>
</evidence>
<organism evidence="8 9">
    <name type="scientific">Alkalicoccobacillus porphyridii</name>
    <dbReference type="NCBI Taxonomy" id="2597270"/>
    <lineage>
        <taxon>Bacteria</taxon>
        <taxon>Bacillati</taxon>
        <taxon>Bacillota</taxon>
        <taxon>Bacilli</taxon>
        <taxon>Bacillales</taxon>
        <taxon>Bacillaceae</taxon>
        <taxon>Alkalicoccobacillus</taxon>
    </lineage>
</organism>
<dbReference type="EMBL" id="VLXZ01000015">
    <property type="protein sequence ID" value="TSB45090.1"/>
    <property type="molecule type" value="Genomic_DNA"/>
</dbReference>
<keyword evidence="5" id="KW-0456">Lyase</keyword>
<dbReference type="Gene3D" id="3.90.105.10">
    <property type="entry name" value="Molybdopterin biosynthesis moea protein, domain 2"/>
    <property type="match status" value="1"/>
</dbReference>
<accession>A0A553ZUC4</accession>
<protein>
    <submittedName>
        <fullName evidence="8">Aminotransferase class I/II-fold pyridoxal phosphate-dependent enzyme</fullName>
    </submittedName>
</protein>
<comment type="cofactor">
    <cofactor evidence="1">
        <name>pyridoxal 5'-phosphate</name>
        <dbReference type="ChEBI" id="CHEBI:597326"/>
    </cofactor>
</comment>
<dbReference type="GO" id="GO:0008483">
    <property type="term" value="F:transaminase activity"/>
    <property type="evidence" value="ECO:0007669"/>
    <property type="project" value="UniProtKB-KW"/>
</dbReference>
<keyword evidence="8" id="KW-0808">Transferase</keyword>
<evidence type="ECO:0000256" key="1">
    <source>
        <dbReference type="ARBA" id="ARBA00001933"/>
    </source>
</evidence>
<name>A0A553ZUC4_9BACI</name>
<feature type="domain" description="Orn/Lys/Arg decarboxylase C-terminal" evidence="7">
    <location>
        <begin position="399"/>
        <end position="465"/>
    </location>
</feature>
<keyword evidence="9" id="KW-1185">Reference proteome</keyword>
<dbReference type="InterPro" id="IPR036633">
    <property type="entry name" value="Prn/Lys/Arg_de-COase_C_sf"/>
</dbReference>
<evidence type="ECO:0000313" key="9">
    <source>
        <dbReference type="Proteomes" id="UP000318521"/>
    </source>
</evidence>
<evidence type="ECO:0000256" key="4">
    <source>
        <dbReference type="ARBA" id="ARBA00022898"/>
    </source>
</evidence>
<dbReference type="Pfam" id="PF03711">
    <property type="entry name" value="OKR_DC_1_C"/>
    <property type="match status" value="1"/>
</dbReference>
<sequence>MTQPHVSFPLVSALHHHIKKNPTSFHVPGHKNGAIIPPGLEAFKCVLPFDLTELEGLDDLHHPTGPIKEAQQLTATFYDAAESFFLVGGSTAGNLAMVYALCQPGDVVFVQRNSHKSILHAVELAGVHAVYLESEIDQETGLAIGISESSLLTALARYPEATALIMTYPNYYGVCLPSNGLIQTAKGAGLKVLVDEAHGAHFVLGEPFPESLLSAGADAVVQSAHKTLPALTMGSYLHLNHQLREDEVQAMKRALSIFQSSSPSYLIMASLDAARGYLETYTKDLLTKTLQSIQNFKAGIDAIEQLDVIEWSRTGYQYDPLKVTIRTACTLNGYQLSEMFHKAGIDVELADEHHVLLVFGLVPFTTGEACLTKLKELVSNVPLKPTPINQKNHRNDKRAPIEYEKHIHTKKTDRVAFWEAEGRIAAEEVTPYPPGIPLVYPGQRIEKDTLLHIKQLNQAGARFQGEDVVEIGICVVEDLEDT</sequence>
<dbReference type="GO" id="GO:0016831">
    <property type="term" value="F:carboxy-lyase activity"/>
    <property type="evidence" value="ECO:0007669"/>
    <property type="project" value="UniProtKB-KW"/>
</dbReference>
<dbReference type="Pfam" id="PF01276">
    <property type="entry name" value="OKR_DC_1"/>
    <property type="match status" value="1"/>
</dbReference>
<comment type="similarity">
    <text evidence="2">Belongs to the Orn/Lys/Arg decarboxylase class-I family.</text>
</comment>
<dbReference type="PANTHER" id="PTHR43277:SF3">
    <property type="entry name" value="DECARBOXYLASE, PUTATIVE-RELATED"/>
    <property type="match status" value="1"/>
</dbReference>